<dbReference type="PROSITE" id="PS51257">
    <property type="entry name" value="PROKAR_LIPOPROTEIN"/>
    <property type="match status" value="1"/>
</dbReference>
<keyword evidence="2" id="KW-1185">Reference proteome</keyword>
<comment type="caution">
    <text evidence="1">The sequence shown here is derived from an EMBL/GenBank/DDBJ whole genome shotgun (WGS) entry which is preliminary data.</text>
</comment>
<dbReference type="RefSeq" id="WP_290249632.1">
    <property type="nucleotide sequence ID" value="NZ_JAUFQT010000002.1"/>
</dbReference>
<dbReference type="Proteomes" id="UP001589654">
    <property type="component" value="Unassembled WGS sequence"/>
</dbReference>
<organism evidence="1 2">
    <name type="scientific">Echinicola jeungdonensis</name>
    <dbReference type="NCBI Taxonomy" id="709343"/>
    <lineage>
        <taxon>Bacteria</taxon>
        <taxon>Pseudomonadati</taxon>
        <taxon>Bacteroidota</taxon>
        <taxon>Cytophagia</taxon>
        <taxon>Cytophagales</taxon>
        <taxon>Cyclobacteriaceae</taxon>
        <taxon>Echinicola</taxon>
    </lineage>
</organism>
<protein>
    <submittedName>
        <fullName evidence="1">Uncharacterized protein</fullName>
    </submittedName>
</protein>
<dbReference type="EMBL" id="JBHMEW010000058">
    <property type="protein sequence ID" value="MFB9212119.1"/>
    <property type="molecule type" value="Genomic_DNA"/>
</dbReference>
<sequence length="350" mass="39302">MKPIKNTPHLFRNWWLFLFLILSACLDAEKQDSRKDFDNDQPDSEFVKENTVIISDENSELLSTESEIENGIYKIEFSGTVPEIKVDDVIVGDEEEGFLRRITGLEIDGKKVTLQTKQANMEDIFKNATLEFNTTIADSSGTNDKTSNRIKRNYLAEGVRVSNDGFSYDFSNTVIYQEGPVTFMITKGTAKFNPNFSFKGEYQDGFLSYLEFKTENANLLVDCDLSLNTNASLDISDFNKTLADYDIPLTVPVYGIPVKVIVNTQLVASFSANVEAAFDITTGFTGDYFLSTGVEYKNDKWDSNFDLNPKLVSKPLNKSGSVNLGQNLTITPKVSLKFFGVLGPYWSVYL</sequence>
<name>A0ABV5J5L3_9BACT</name>
<gene>
    <name evidence="1" type="ORF">ACFFUR_09895</name>
</gene>
<proteinExistence type="predicted"/>
<evidence type="ECO:0000313" key="2">
    <source>
        <dbReference type="Proteomes" id="UP001589654"/>
    </source>
</evidence>
<accession>A0ABV5J5L3</accession>
<evidence type="ECO:0000313" key="1">
    <source>
        <dbReference type="EMBL" id="MFB9212119.1"/>
    </source>
</evidence>
<reference evidence="1 2" key="1">
    <citation type="submission" date="2024-09" db="EMBL/GenBank/DDBJ databases">
        <authorList>
            <person name="Sun Q."/>
            <person name="Mori K."/>
        </authorList>
    </citation>
    <scope>NUCLEOTIDE SEQUENCE [LARGE SCALE GENOMIC DNA]</scope>
    <source>
        <strain evidence="1 2">CECT 7682</strain>
    </source>
</reference>